<protein>
    <recommendedName>
        <fullName evidence="1">Transposase-associated domain-containing protein</fullName>
    </recommendedName>
</protein>
<evidence type="ECO:0000259" key="1">
    <source>
        <dbReference type="Pfam" id="PF13963"/>
    </source>
</evidence>
<feature type="domain" description="Transposase-associated" evidence="1">
    <location>
        <begin position="3"/>
        <end position="60"/>
    </location>
</feature>
<evidence type="ECO:0000313" key="2">
    <source>
        <dbReference type="EMBL" id="BAU02276.1"/>
    </source>
</evidence>
<proteinExistence type="predicted"/>
<accession>A0A0S3TB79</accession>
<dbReference type="Proteomes" id="UP000291084">
    <property type="component" value="Chromosome 11"/>
</dbReference>
<dbReference type="Pfam" id="PF13963">
    <property type="entry name" value="Transpos_assoc"/>
    <property type="match status" value="1"/>
</dbReference>
<sequence>MDRSWMKECRISEEYEKDVSVFLQYFQQNVKSVNGTYFCPCVRCLNQIRKDLGNVRDQLLHSSHVLRSS</sequence>
<dbReference type="OrthoDB" id="1422076at2759"/>
<dbReference type="AlphaFoldDB" id="A0A0S3TB79"/>
<keyword evidence="3" id="KW-1185">Reference proteome</keyword>
<gene>
    <name evidence="2" type="primary">Vigan.11G177300</name>
    <name evidence="2" type="ORF">VIGAN_11177300</name>
</gene>
<name>A0A0S3TB79_PHAAN</name>
<evidence type="ECO:0000313" key="3">
    <source>
        <dbReference type="Proteomes" id="UP000291084"/>
    </source>
</evidence>
<reference evidence="2 3" key="1">
    <citation type="journal article" date="2015" name="Sci. Rep.">
        <title>The power of single molecule real-time sequencing technology in the de novo assembly of a eukaryotic genome.</title>
        <authorList>
            <person name="Sakai H."/>
            <person name="Naito K."/>
            <person name="Ogiso-Tanaka E."/>
            <person name="Takahashi Y."/>
            <person name="Iseki K."/>
            <person name="Muto C."/>
            <person name="Satou K."/>
            <person name="Teruya K."/>
            <person name="Shiroma A."/>
            <person name="Shimoji M."/>
            <person name="Hirano T."/>
            <person name="Itoh T."/>
            <person name="Kaga A."/>
            <person name="Tomooka N."/>
        </authorList>
    </citation>
    <scope>NUCLEOTIDE SEQUENCE [LARGE SCALE GENOMIC DNA]</scope>
    <source>
        <strain evidence="3">cv. Shumari</strain>
    </source>
</reference>
<organism evidence="2 3">
    <name type="scientific">Vigna angularis var. angularis</name>
    <dbReference type="NCBI Taxonomy" id="157739"/>
    <lineage>
        <taxon>Eukaryota</taxon>
        <taxon>Viridiplantae</taxon>
        <taxon>Streptophyta</taxon>
        <taxon>Embryophyta</taxon>
        <taxon>Tracheophyta</taxon>
        <taxon>Spermatophyta</taxon>
        <taxon>Magnoliopsida</taxon>
        <taxon>eudicotyledons</taxon>
        <taxon>Gunneridae</taxon>
        <taxon>Pentapetalae</taxon>
        <taxon>rosids</taxon>
        <taxon>fabids</taxon>
        <taxon>Fabales</taxon>
        <taxon>Fabaceae</taxon>
        <taxon>Papilionoideae</taxon>
        <taxon>50 kb inversion clade</taxon>
        <taxon>NPAAA clade</taxon>
        <taxon>indigoferoid/millettioid clade</taxon>
        <taxon>Phaseoleae</taxon>
        <taxon>Vigna</taxon>
    </lineage>
</organism>
<dbReference type="InterPro" id="IPR029480">
    <property type="entry name" value="Transpos_assoc"/>
</dbReference>
<dbReference type="EMBL" id="AP015044">
    <property type="protein sequence ID" value="BAU02276.1"/>
    <property type="molecule type" value="Genomic_DNA"/>
</dbReference>